<proteinExistence type="inferred from homology"/>
<comment type="similarity">
    <text evidence="5">Belongs to the SAT4 family.</text>
</comment>
<evidence type="ECO:0000313" key="10">
    <source>
        <dbReference type="Proteomes" id="UP000756346"/>
    </source>
</evidence>
<feature type="compositionally biased region" description="Polar residues" evidence="6">
    <location>
        <begin position="284"/>
        <end position="309"/>
    </location>
</feature>
<evidence type="ECO:0000313" key="9">
    <source>
        <dbReference type="EMBL" id="KAH7024522.1"/>
    </source>
</evidence>
<evidence type="ECO:0000256" key="4">
    <source>
        <dbReference type="ARBA" id="ARBA00023136"/>
    </source>
</evidence>
<keyword evidence="3 7" id="KW-1133">Transmembrane helix</keyword>
<dbReference type="InterPro" id="IPR052337">
    <property type="entry name" value="SAT4-like"/>
</dbReference>
<feature type="region of interest" description="Disordered" evidence="6">
    <location>
        <begin position="345"/>
        <end position="379"/>
    </location>
</feature>
<evidence type="ECO:0000256" key="5">
    <source>
        <dbReference type="ARBA" id="ARBA00038359"/>
    </source>
</evidence>
<dbReference type="Proteomes" id="UP000756346">
    <property type="component" value="Unassembled WGS sequence"/>
</dbReference>
<evidence type="ECO:0000256" key="6">
    <source>
        <dbReference type="SAM" id="MobiDB-lite"/>
    </source>
</evidence>
<organism evidence="9 10">
    <name type="scientific">Microdochium trichocladiopsis</name>
    <dbReference type="NCBI Taxonomy" id="1682393"/>
    <lineage>
        <taxon>Eukaryota</taxon>
        <taxon>Fungi</taxon>
        <taxon>Dikarya</taxon>
        <taxon>Ascomycota</taxon>
        <taxon>Pezizomycotina</taxon>
        <taxon>Sordariomycetes</taxon>
        <taxon>Xylariomycetidae</taxon>
        <taxon>Xylariales</taxon>
        <taxon>Microdochiaceae</taxon>
        <taxon>Microdochium</taxon>
    </lineage>
</organism>
<dbReference type="OrthoDB" id="3529975at2759"/>
<dbReference type="InterPro" id="IPR049326">
    <property type="entry name" value="Rhodopsin_dom_fungi"/>
</dbReference>
<evidence type="ECO:0000256" key="1">
    <source>
        <dbReference type="ARBA" id="ARBA00004141"/>
    </source>
</evidence>
<comment type="subcellular location">
    <subcellularLocation>
        <location evidence="1">Membrane</location>
        <topology evidence="1">Multi-pass membrane protein</topology>
    </subcellularLocation>
</comment>
<evidence type="ECO:0000256" key="7">
    <source>
        <dbReference type="SAM" id="Phobius"/>
    </source>
</evidence>
<dbReference type="PANTHER" id="PTHR33048:SF47">
    <property type="entry name" value="INTEGRAL MEMBRANE PROTEIN-RELATED"/>
    <property type="match status" value="1"/>
</dbReference>
<keyword evidence="10" id="KW-1185">Reference proteome</keyword>
<dbReference type="PANTHER" id="PTHR33048">
    <property type="entry name" value="PTH11-LIKE INTEGRAL MEMBRANE PROTEIN (AFU_ORTHOLOGUE AFUA_5G11245)"/>
    <property type="match status" value="1"/>
</dbReference>
<gene>
    <name evidence="9" type="ORF">B0I36DRAFT_331560</name>
</gene>
<feature type="transmembrane region" description="Helical" evidence="7">
    <location>
        <begin position="207"/>
        <end position="227"/>
    </location>
</feature>
<dbReference type="AlphaFoldDB" id="A0A9P9BL34"/>
<protein>
    <recommendedName>
        <fullName evidence="8">Rhodopsin domain-containing protein</fullName>
    </recommendedName>
</protein>
<feature type="transmembrane region" description="Helical" evidence="7">
    <location>
        <begin position="171"/>
        <end position="195"/>
    </location>
</feature>
<feature type="region of interest" description="Disordered" evidence="6">
    <location>
        <begin position="284"/>
        <end position="312"/>
    </location>
</feature>
<feature type="domain" description="Rhodopsin" evidence="8">
    <location>
        <begin position="32"/>
        <end position="271"/>
    </location>
</feature>
<reference evidence="9" key="1">
    <citation type="journal article" date="2021" name="Nat. Commun.">
        <title>Genetic determinants of endophytism in the Arabidopsis root mycobiome.</title>
        <authorList>
            <person name="Mesny F."/>
            <person name="Miyauchi S."/>
            <person name="Thiergart T."/>
            <person name="Pickel B."/>
            <person name="Atanasova L."/>
            <person name="Karlsson M."/>
            <person name="Huettel B."/>
            <person name="Barry K.W."/>
            <person name="Haridas S."/>
            <person name="Chen C."/>
            <person name="Bauer D."/>
            <person name="Andreopoulos W."/>
            <person name="Pangilinan J."/>
            <person name="LaButti K."/>
            <person name="Riley R."/>
            <person name="Lipzen A."/>
            <person name="Clum A."/>
            <person name="Drula E."/>
            <person name="Henrissat B."/>
            <person name="Kohler A."/>
            <person name="Grigoriev I.V."/>
            <person name="Martin F.M."/>
            <person name="Hacquard S."/>
        </authorList>
    </citation>
    <scope>NUCLEOTIDE SEQUENCE</scope>
    <source>
        <strain evidence="9">MPI-CAGE-CH-0230</strain>
    </source>
</reference>
<feature type="transmembrane region" description="Helical" evidence="7">
    <location>
        <begin position="128"/>
        <end position="151"/>
    </location>
</feature>
<dbReference type="GeneID" id="70184540"/>
<evidence type="ECO:0000256" key="2">
    <source>
        <dbReference type="ARBA" id="ARBA00022692"/>
    </source>
</evidence>
<dbReference type="GO" id="GO:0016020">
    <property type="term" value="C:membrane"/>
    <property type="evidence" value="ECO:0007669"/>
    <property type="project" value="UniProtKB-SubCell"/>
</dbReference>
<dbReference type="Pfam" id="PF20684">
    <property type="entry name" value="Fung_rhodopsin"/>
    <property type="match status" value="1"/>
</dbReference>
<feature type="transmembrane region" description="Helical" evidence="7">
    <location>
        <begin position="15"/>
        <end position="35"/>
    </location>
</feature>
<feature type="transmembrane region" description="Helical" evidence="7">
    <location>
        <begin position="97"/>
        <end position="119"/>
    </location>
</feature>
<sequence length="379" mass="41401">MTQTLPLTTPALTCLITGSLLWIAGSAVVCFRCLGRFRGAGIGVDDCLSVAAAILSGSAIGIGAAVFTSGVGYDLNPESAVYPILLENLPRILELTFAYTLIYLWALAALKLSQLFLYLRTFELELRWWIYGGIGISIAWGVSFTFLTIFLCDPIQQQWTLARIGKCKDQITVLKSLILTNVLTDLFIVILPIRTIWNLQMRKTEKVVVTLCFAMGLACCIIGIVRFVYLFEIDLLGNLTGTSQSTFILLTVELDLAVLCINIPTLRPFYARLRAKYGSFWTRSTDQGPDTSSRSQVSGLAPRSNTTNGMRFDDVSASKRGIIGTGTKKSQSGGAAWIELNDAESGAVSDDAGSERKLTRAPHPDSGVRVSTKWTVTRE</sequence>
<feature type="transmembrane region" description="Helical" evidence="7">
    <location>
        <begin position="47"/>
        <end position="67"/>
    </location>
</feature>
<evidence type="ECO:0000259" key="8">
    <source>
        <dbReference type="Pfam" id="PF20684"/>
    </source>
</evidence>
<dbReference type="RefSeq" id="XP_046008070.1">
    <property type="nucleotide sequence ID" value="XM_046154994.1"/>
</dbReference>
<feature type="transmembrane region" description="Helical" evidence="7">
    <location>
        <begin position="247"/>
        <end position="266"/>
    </location>
</feature>
<evidence type="ECO:0000256" key="3">
    <source>
        <dbReference type="ARBA" id="ARBA00022989"/>
    </source>
</evidence>
<comment type="caution">
    <text evidence="9">The sequence shown here is derived from an EMBL/GenBank/DDBJ whole genome shotgun (WGS) entry which is preliminary data.</text>
</comment>
<keyword evidence="4 7" id="KW-0472">Membrane</keyword>
<keyword evidence="2 7" id="KW-0812">Transmembrane</keyword>
<dbReference type="EMBL" id="JAGTJQ010000009">
    <property type="protein sequence ID" value="KAH7024522.1"/>
    <property type="molecule type" value="Genomic_DNA"/>
</dbReference>
<accession>A0A9P9BL34</accession>
<name>A0A9P9BL34_9PEZI</name>